<dbReference type="Gene3D" id="3.40.50.880">
    <property type="match status" value="1"/>
</dbReference>
<reference evidence="3" key="1">
    <citation type="submission" date="2018-05" db="EMBL/GenBank/DDBJ databases">
        <authorList>
            <person name="Feng T."/>
        </authorList>
    </citation>
    <scope>NUCLEOTIDE SEQUENCE [LARGE SCALE GENOMIC DNA]</scope>
    <source>
        <strain evidence="3">S27</strain>
    </source>
</reference>
<dbReference type="InterPro" id="IPR029062">
    <property type="entry name" value="Class_I_gatase-like"/>
</dbReference>
<evidence type="ECO:0000259" key="1">
    <source>
        <dbReference type="Pfam" id="PF01965"/>
    </source>
</evidence>
<dbReference type="SUPFAM" id="SSF52317">
    <property type="entry name" value="Class I glutamine amidotransferase-like"/>
    <property type="match status" value="1"/>
</dbReference>
<dbReference type="InterPro" id="IPR002818">
    <property type="entry name" value="DJ-1/PfpI"/>
</dbReference>
<evidence type="ECO:0000313" key="3">
    <source>
        <dbReference type="Proteomes" id="UP000254875"/>
    </source>
</evidence>
<dbReference type="Proteomes" id="UP000254875">
    <property type="component" value="Unassembled WGS sequence"/>
</dbReference>
<dbReference type="PANTHER" id="PTHR43130:SF3">
    <property type="entry name" value="HTH-TYPE TRANSCRIPTIONAL REGULATOR RV1931C"/>
    <property type="match status" value="1"/>
</dbReference>
<comment type="caution">
    <text evidence="2">The sequence shown here is derived from an EMBL/GenBank/DDBJ whole genome shotgun (WGS) entry which is preliminary data.</text>
</comment>
<dbReference type="InterPro" id="IPR052158">
    <property type="entry name" value="INH-QAR"/>
</dbReference>
<dbReference type="Pfam" id="PF01965">
    <property type="entry name" value="DJ-1_PfpI"/>
    <property type="match status" value="1"/>
</dbReference>
<dbReference type="CDD" id="cd03137">
    <property type="entry name" value="GATase1_AraC_1"/>
    <property type="match status" value="1"/>
</dbReference>
<evidence type="ECO:0000313" key="2">
    <source>
        <dbReference type="EMBL" id="RDK02735.1"/>
    </source>
</evidence>
<protein>
    <submittedName>
        <fullName evidence="2">AraC family transcriptional regulator</fullName>
    </submittedName>
</protein>
<gene>
    <name evidence="2" type="ORF">DLM46_10815</name>
</gene>
<dbReference type="PANTHER" id="PTHR43130">
    <property type="entry name" value="ARAC-FAMILY TRANSCRIPTIONAL REGULATOR"/>
    <property type="match status" value="1"/>
</dbReference>
<dbReference type="EMBL" id="QHKS01000006">
    <property type="protein sequence ID" value="RDK02735.1"/>
    <property type="molecule type" value="Genomic_DNA"/>
</dbReference>
<dbReference type="OrthoDB" id="9177852at2"/>
<name>A0A370NAY7_9BURK</name>
<dbReference type="RefSeq" id="WP_115100765.1">
    <property type="nucleotide sequence ID" value="NZ_QHKS01000006.1"/>
</dbReference>
<accession>A0A370NAY7</accession>
<feature type="domain" description="DJ-1/PfpI" evidence="1">
    <location>
        <begin position="2"/>
        <end position="171"/>
    </location>
</feature>
<sequence>MQVAMMLYEGFRLLEVTGPMDVFHEANRLSGATLYEQHLVGPSPRPVACSNGVAVGTTESLSDVPTSFDIVVVPGSPAVGPEPEHRELVAWLRDAGSRVRRLASVSNGAFLIARAGLADHRALTTHWRDAQRLSTEFPLVHVISHQSYLKDGNLYSSRGVSDGIRVALALVGEDLGEEFARSVTQSLSRQRSWPKCS</sequence>
<organism evidence="2 3">
    <name type="scientific">Paraburkholderia lacunae</name>
    <dbReference type="NCBI Taxonomy" id="2211104"/>
    <lineage>
        <taxon>Bacteria</taxon>
        <taxon>Pseudomonadati</taxon>
        <taxon>Pseudomonadota</taxon>
        <taxon>Betaproteobacteria</taxon>
        <taxon>Burkholderiales</taxon>
        <taxon>Burkholderiaceae</taxon>
        <taxon>Paraburkholderia</taxon>
    </lineage>
</organism>
<proteinExistence type="predicted"/>
<keyword evidence="3" id="KW-1185">Reference proteome</keyword>
<dbReference type="AlphaFoldDB" id="A0A370NAY7"/>